<keyword evidence="2" id="KW-1185">Reference proteome</keyword>
<name>A0AC60R3I2_IXOPE</name>
<evidence type="ECO:0000313" key="1">
    <source>
        <dbReference type="EMBL" id="KAG0445497.1"/>
    </source>
</evidence>
<comment type="caution">
    <text evidence="1">The sequence shown here is derived from an EMBL/GenBank/DDBJ whole genome shotgun (WGS) entry which is preliminary data.</text>
</comment>
<proteinExistence type="predicted"/>
<evidence type="ECO:0000313" key="2">
    <source>
        <dbReference type="Proteomes" id="UP000805193"/>
    </source>
</evidence>
<feature type="non-terminal residue" evidence="1">
    <location>
        <position position="279"/>
    </location>
</feature>
<dbReference type="Proteomes" id="UP000805193">
    <property type="component" value="Unassembled WGS sequence"/>
</dbReference>
<accession>A0AC60R3I2</accession>
<gene>
    <name evidence="1" type="ORF">HPB47_014532</name>
</gene>
<reference evidence="1 2" key="1">
    <citation type="journal article" date="2020" name="Cell">
        <title>Large-Scale Comparative Analyses of Tick Genomes Elucidate Their Genetic Diversity and Vector Capacities.</title>
        <authorList>
            <consortium name="Tick Genome and Microbiome Consortium (TIGMIC)"/>
            <person name="Jia N."/>
            <person name="Wang J."/>
            <person name="Shi W."/>
            <person name="Du L."/>
            <person name="Sun Y."/>
            <person name="Zhan W."/>
            <person name="Jiang J.F."/>
            <person name="Wang Q."/>
            <person name="Zhang B."/>
            <person name="Ji P."/>
            <person name="Bell-Sakyi L."/>
            <person name="Cui X.M."/>
            <person name="Yuan T.T."/>
            <person name="Jiang B.G."/>
            <person name="Yang W.F."/>
            <person name="Lam T.T."/>
            <person name="Chang Q.C."/>
            <person name="Ding S.J."/>
            <person name="Wang X.J."/>
            <person name="Zhu J.G."/>
            <person name="Ruan X.D."/>
            <person name="Zhao L."/>
            <person name="Wei J.T."/>
            <person name="Ye R.Z."/>
            <person name="Que T.C."/>
            <person name="Du C.H."/>
            <person name="Zhou Y.H."/>
            <person name="Cheng J.X."/>
            <person name="Dai P.F."/>
            <person name="Guo W.B."/>
            <person name="Han X.H."/>
            <person name="Huang E.J."/>
            <person name="Li L.F."/>
            <person name="Wei W."/>
            <person name="Gao Y.C."/>
            <person name="Liu J.Z."/>
            <person name="Shao H.Z."/>
            <person name="Wang X."/>
            <person name="Wang C.C."/>
            <person name="Yang T.C."/>
            <person name="Huo Q.B."/>
            <person name="Li W."/>
            <person name="Chen H.Y."/>
            <person name="Chen S.E."/>
            <person name="Zhou L.G."/>
            <person name="Ni X.B."/>
            <person name="Tian J.H."/>
            <person name="Sheng Y."/>
            <person name="Liu T."/>
            <person name="Pan Y.S."/>
            <person name="Xia L.Y."/>
            <person name="Li J."/>
            <person name="Zhao F."/>
            <person name="Cao W.C."/>
        </authorList>
    </citation>
    <scope>NUCLEOTIDE SEQUENCE [LARGE SCALE GENOMIC DNA]</scope>
    <source>
        <strain evidence="1">Iper-2018</strain>
    </source>
</reference>
<dbReference type="EMBL" id="JABSTQ010000289">
    <property type="protein sequence ID" value="KAG0445497.1"/>
    <property type="molecule type" value="Genomic_DNA"/>
</dbReference>
<organism evidence="1 2">
    <name type="scientific">Ixodes persulcatus</name>
    <name type="common">Taiga tick</name>
    <dbReference type="NCBI Taxonomy" id="34615"/>
    <lineage>
        <taxon>Eukaryota</taxon>
        <taxon>Metazoa</taxon>
        <taxon>Ecdysozoa</taxon>
        <taxon>Arthropoda</taxon>
        <taxon>Chelicerata</taxon>
        <taxon>Arachnida</taxon>
        <taxon>Acari</taxon>
        <taxon>Parasitiformes</taxon>
        <taxon>Ixodida</taxon>
        <taxon>Ixodoidea</taxon>
        <taxon>Ixodidae</taxon>
        <taxon>Ixodinae</taxon>
        <taxon>Ixodes</taxon>
    </lineage>
</organism>
<protein>
    <submittedName>
        <fullName evidence="1">Uncharacterized protein</fullName>
    </submittedName>
</protein>
<feature type="non-terminal residue" evidence="1">
    <location>
        <position position="1"/>
    </location>
</feature>
<sequence length="279" mass="31311">EVAKRLDSGVFRCNPLLAFFFNHKKAALSEPEWCLEIERDLNHILFSPSRQSSSTLLSDAKGGLSAPFTFMALGKSFAAESDHVPRPPRQQQKPPARRVPKRNPPHAWRNRRENQEAGGPEDRKPRQDHRILVPSNRALNNSANAGKGTQRFAGSDGVPMMPGALGPSRNQDVIFLHDLERRLLERPEAQQGVPASFLEVQAVSEGNLLLPLVPPVLRRQLVSEMRMDVKNIPHPVKVQVKAIDSLLKTVRRYGLTKEEVELRKAFAEKLEASLRETLP</sequence>